<feature type="transmembrane region" description="Helical" evidence="7">
    <location>
        <begin position="548"/>
        <end position="575"/>
    </location>
</feature>
<feature type="transmembrane region" description="Helical" evidence="7">
    <location>
        <begin position="503"/>
        <end position="522"/>
    </location>
</feature>
<protein>
    <recommendedName>
        <fullName evidence="8">Major facilitator superfamily (MFS) profile domain-containing protein</fullName>
    </recommendedName>
</protein>
<feature type="transmembrane region" description="Helical" evidence="7">
    <location>
        <begin position="164"/>
        <end position="190"/>
    </location>
</feature>
<feature type="domain" description="Major facilitator superfamily (MFS) profile" evidence="8">
    <location>
        <begin position="92"/>
        <end position="652"/>
    </location>
</feature>
<evidence type="ECO:0000313" key="9">
    <source>
        <dbReference type="EMBL" id="KAH6592261.1"/>
    </source>
</evidence>
<sequence>MSPTARHASTDETTPLLVASSGTDNLLVNSNKSRAKIRDGSGNNTSAVCISTSTAELPSSTQIPHGSHAGSSSQPTSPACAKPSPTPLPFRQMLLICVVTFVEPVQFGILFPFVYFMVRDLGIATDDRDIGFYVGMLASSFCVAQLFTSLPWGWISDRYGRRPVLLFGLVGNIITCALFGTSETYAFALIMRTLGGLMNGNIGVIKSMIGEITDSSNRGIAFAYWESAFGIGTIVGPILGGLLVDPARQFPEWFGNCQLFIRFKYLLPCLAGSLVSLISAVIGYVYVEETLATPAAESTPALNWLEVNVLPQSASELDLFISNEPNVNSHCYSAASIKSRSIPSEIARDESSVLEAGTHRVEECSEEPPTTVFCESTTVYTHHHIDSDLSIDTLAQSTPTQRNSEHVDPAVVKRPDAPTLGQILTPNVLLCIASYAIWSFIQVLFEEISALFVATPIASGGLQFTSFDMGIVLSLVGISQVFGQLVVYPIAERWWGCVGCFRAASIIMIFFSTLLPFVCDLARQVIGNSEMISTDPIAGDLYTPNQKLLVYVALMFVLAGRNISMVLGFISVLILVNDSAPGPSSLGTVHGFGQVAVSFVRSVGPALGGSLWAWSLTSHLSFPFDFHFTLIATAVLSIGSVVISYYIKHGPDVVDRPAAQNSE</sequence>
<name>A0ABQ8F4Y8_9FUNG</name>
<evidence type="ECO:0000259" key="8">
    <source>
        <dbReference type="PROSITE" id="PS50850"/>
    </source>
</evidence>
<keyword evidence="5 7" id="KW-0472">Membrane</keyword>
<feature type="transmembrane region" description="Helical" evidence="7">
    <location>
        <begin position="265"/>
        <end position="287"/>
    </location>
</feature>
<dbReference type="SUPFAM" id="SSF103473">
    <property type="entry name" value="MFS general substrate transporter"/>
    <property type="match status" value="1"/>
</dbReference>
<keyword evidence="2" id="KW-0813">Transport</keyword>
<comment type="caution">
    <text evidence="9">The sequence shown here is derived from an EMBL/GenBank/DDBJ whole genome shotgun (WGS) entry which is preliminary data.</text>
</comment>
<evidence type="ECO:0000256" key="5">
    <source>
        <dbReference type="ARBA" id="ARBA00023136"/>
    </source>
</evidence>
<dbReference type="Proteomes" id="UP001648503">
    <property type="component" value="Unassembled WGS sequence"/>
</dbReference>
<evidence type="ECO:0000256" key="1">
    <source>
        <dbReference type="ARBA" id="ARBA00004141"/>
    </source>
</evidence>
<dbReference type="PANTHER" id="PTHR23504:SF15">
    <property type="entry name" value="MAJOR FACILITATOR SUPERFAMILY (MFS) PROFILE DOMAIN-CONTAINING PROTEIN"/>
    <property type="match status" value="1"/>
</dbReference>
<feature type="transmembrane region" description="Helical" evidence="7">
    <location>
        <begin position="222"/>
        <end position="244"/>
    </location>
</feature>
<feature type="transmembrane region" description="Helical" evidence="7">
    <location>
        <begin position="626"/>
        <end position="647"/>
    </location>
</feature>
<reference evidence="9 10" key="1">
    <citation type="submission" date="2021-02" db="EMBL/GenBank/DDBJ databases">
        <title>Variation within the Batrachochytrium salamandrivorans European outbreak.</title>
        <authorList>
            <person name="Kelly M."/>
            <person name="Pasmans F."/>
            <person name="Shea T.P."/>
            <person name="Munoz J.F."/>
            <person name="Carranza S."/>
            <person name="Cuomo C.A."/>
            <person name="Martel A."/>
        </authorList>
    </citation>
    <scope>NUCLEOTIDE SEQUENCE [LARGE SCALE GENOMIC DNA]</scope>
    <source>
        <strain evidence="9 10">AMFP18/2</strain>
    </source>
</reference>
<feature type="region of interest" description="Disordered" evidence="6">
    <location>
        <begin position="57"/>
        <end position="83"/>
    </location>
</feature>
<dbReference type="CDD" id="cd17330">
    <property type="entry name" value="MFS_SLC46_TetA_like"/>
    <property type="match status" value="1"/>
</dbReference>
<comment type="subcellular location">
    <subcellularLocation>
        <location evidence="1">Membrane</location>
        <topology evidence="1">Multi-pass membrane protein</topology>
    </subcellularLocation>
</comment>
<dbReference type="InterPro" id="IPR020846">
    <property type="entry name" value="MFS_dom"/>
</dbReference>
<dbReference type="InterPro" id="IPR036259">
    <property type="entry name" value="MFS_trans_sf"/>
</dbReference>
<feature type="transmembrane region" description="Helical" evidence="7">
    <location>
        <begin position="595"/>
        <end position="614"/>
    </location>
</feature>
<feature type="compositionally biased region" description="Polar residues" evidence="6">
    <location>
        <begin position="57"/>
        <end position="77"/>
    </location>
</feature>
<evidence type="ECO:0000256" key="4">
    <source>
        <dbReference type="ARBA" id="ARBA00022989"/>
    </source>
</evidence>
<keyword evidence="3 7" id="KW-0812">Transmembrane</keyword>
<feature type="transmembrane region" description="Helical" evidence="7">
    <location>
        <begin position="93"/>
        <end position="118"/>
    </location>
</feature>
<gene>
    <name evidence="9" type="ORF">BASA50_008161</name>
</gene>
<proteinExistence type="predicted"/>
<dbReference type="PROSITE" id="PS50850">
    <property type="entry name" value="MFS"/>
    <property type="match status" value="1"/>
</dbReference>
<keyword evidence="10" id="KW-1185">Reference proteome</keyword>
<dbReference type="InterPro" id="IPR011701">
    <property type="entry name" value="MFS"/>
</dbReference>
<evidence type="ECO:0000256" key="3">
    <source>
        <dbReference type="ARBA" id="ARBA00022692"/>
    </source>
</evidence>
<evidence type="ECO:0000313" key="10">
    <source>
        <dbReference type="Proteomes" id="UP001648503"/>
    </source>
</evidence>
<dbReference type="PANTHER" id="PTHR23504">
    <property type="entry name" value="MAJOR FACILITATOR SUPERFAMILY DOMAIN-CONTAINING PROTEIN 10"/>
    <property type="match status" value="1"/>
</dbReference>
<accession>A0ABQ8F4Y8</accession>
<dbReference type="InterPro" id="IPR001958">
    <property type="entry name" value="Tet-R_TetA/multi-R_MdtG-like"/>
</dbReference>
<evidence type="ECO:0000256" key="7">
    <source>
        <dbReference type="SAM" id="Phobius"/>
    </source>
</evidence>
<dbReference type="EMBL" id="JAFCIX010000384">
    <property type="protein sequence ID" value="KAH6592261.1"/>
    <property type="molecule type" value="Genomic_DNA"/>
</dbReference>
<organism evidence="9 10">
    <name type="scientific">Batrachochytrium salamandrivorans</name>
    <dbReference type="NCBI Taxonomy" id="1357716"/>
    <lineage>
        <taxon>Eukaryota</taxon>
        <taxon>Fungi</taxon>
        <taxon>Fungi incertae sedis</taxon>
        <taxon>Chytridiomycota</taxon>
        <taxon>Chytridiomycota incertae sedis</taxon>
        <taxon>Chytridiomycetes</taxon>
        <taxon>Rhizophydiales</taxon>
        <taxon>Rhizophydiales incertae sedis</taxon>
        <taxon>Batrachochytrium</taxon>
    </lineage>
</organism>
<evidence type="ECO:0000256" key="6">
    <source>
        <dbReference type="SAM" id="MobiDB-lite"/>
    </source>
</evidence>
<dbReference type="Gene3D" id="1.20.1250.20">
    <property type="entry name" value="MFS general substrate transporter like domains"/>
    <property type="match status" value="1"/>
</dbReference>
<evidence type="ECO:0000256" key="2">
    <source>
        <dbReference type="ARBA" id="ARBA00022448"/>
    </source>
</evidence>
<dbReference type="PRINTS" id="PR01035">
    <property type="entry name" value="TCRTETA"/>
</dbReference>
<keyword evidence="4 7" id="KW-1133">Transmembrane helix</keyword>
<feature type="transmembrane region" description="Helical" evidence="7">
    <location>
        <begin position="130"/>
        <end position="152"/>
    </location>
</feature>
<feature type="transmembrane region" description="Helical" evidence="7">
    <location>
        <begin position="470"/>
        <end position="491"/>
    </location>
</feature>
<dbReference type="Pfam" id="PF07690">
    <property type="entry name" value="MFS_1"/>
    <property type="match status" value="1"/>
</dbReference>